<dbReference type="SUPFAM" id="SSF51735">
    <property type="entry name" value="NAD(P)-binding Rossmann-fold domains"/>
    <property type="match status" value="1"/>
</dbReference>
<dbReference type="InterPro" id="IPR051783">
    <property type="entry name" value="NAD(P)-dependent_oxidoreduct"/>
</dbReference>
<evidence type="ECO:0000313" key="2">
    <source>
        <dbReference type="EMBL" id="MCG9971252.1"/>
    </source>
</evidence>
<dbReference type="PANTHER" id="PTHR48079">
    <property type="entry name" value="PROTEIN YEEZ"/>
    <property type="match status" value="1"/>
</dbReference>
<reference evidence="2" key="1">
    <citation type="submission" date="2021-12" db="EMBL/GenBank/DDBJ databases">
        <title>Description of Gramella crocea sp. nov., a new bacterium isolated from activated sludge.</title>
        <authorList>
            <person name="Zhang X."/>
        </authorList>
    </citation>
    <scope>NUCLEOTIDE SEQUENCE</scope>
    <source>
        <strain evidence="2">YB25</strain>
    </source>
</reference>
<organism evidence="2 3">
    <name type="scientific">Christiangramia crocea</name>
    <dbReference type="NCBI Taxonomy" id="2904124"/>
    <lineage>
        <taxon>Bacteria</taxon>
        <taxon>Pseudomonadati</taxon>
        <taxon>Bacteroidota</taxon>
        <taxon>Flavobacteriia</taxon>
        <taxon>Flavobacteriales</taxon>
        <taxon>Flavobacteriaceae</taxon>
        <taxon>Christiangramia</taxon>
    </lineage>
</organism>
<dbReference type="GO" id="GO:0004029">
    <property type="term" value="F:aldehyde dehydrogenase (NAD+) activity"/>
    <property type="evidence" value="ECO:0007669"/>
    <property type="project" value="TreeGrafter"/>
</dbReference>
<dbReference type="GO" id="GO:0005737">
    <property type="term" value="C:cytoplasm"/>
    <property type="evidence" value="ECO:0007669"/>
    <property type="project" value="TreeGrafter"/>
</dbReference>
<dbReference type="Gene3D" id="3.40.50.720">
    <property type="entry name" value="NAD(P)-binding Rossmann-like Domain"/>
    <property type="match status" value="1"/>
</dbReference>
<dbReference type="PANTHER" id="PTHR48079:SF6">
    <property type="entry name" value="NAD(P)-BINDING DOMAIN-CONTAINING PROTEIN-RELATED"/>
    <property type="match status" value="1"/>
</dbReference>
<dbReference type="Proteomes" id="UP001139344">
    <property type="component" value="Unassembled WGS sequence"/>
</dbReference>
<name>A0A9X2A777_9FLAO</name>
<proteinExistence type="predicted"/>
<evidence type="ECO:0000259" key="1">
    <source>
        <dbReference type="Pfam" id="PF13460"/>
    </source>
</evidence>
<gene>
    <name evidence="2" type="ORF">LU635_06340</name>
</gene>
<comment type="caution">
    <text evidence="2">The sequence shown here is derived from an EMBL/GenBank/DDBJ whole genome shotgun (WGS) entry which is preliminary data.</text>
</comment>
<sequence length="267" mass="30431">MKIAILGCGWLGLELGKRLREKNHQVKGSVTRMERMGELRTAGLIPYSIKLYEKGVQGDIRSFLSGVSILIVDIPPGLRKNPEIDFVKKIRNLIPYIEKSNVQKVIFTSSTSVYEDTEDFPVYTEEDKTDNSNNTAIQLRNTELLFLNNENFDASILRFGGLIGNKRHPIKHLSGRKKIKNPDSPINLVHQEDCISAILKLMEKQEDNSVWNVVYPEHPSKEEYYSNIALEKGLPKPEFDHSKTSIGKKISSEKLINELDYKFTTPI</sequence>
<dbReference type="InterPro" id="IPR036291">
    <property type="entry name" value="NAD(P)-bd_dom_sf"/>
</dbReference>
<accession>A0A9X2A777</accession>
<dbReference type="AlphaFoldDB" id="A0A9X2A777"/>
<feature type="domain" description="NAD(P)-binding" evidence="1">
    <location>
        <begin position="9"/>
        <end position="180"/>
    </location>
</feature>
<dbReference type="Pfam" id="PF13460">
    <property type="entry name" value="NAD_binding_10"/>
    <property type="match status" value="1"/>
</dbReference>
<protein>
    <submittedName>
        <fullName evidence="2">NAD(P)H-binding protein</fullName>
    </submittedName>
</protein>
<dbReference type="InterPro" id="IPR016040">
    <property type="entry name" value="NAD(P)-bd_dom"/>
</dbReference>
<evidence type="ECO:0000313" key="3">
    <source>
        <dbReference type="Proteomes" id="UP001139344"/>
    </source>
</evidence>
<dbReference type="EMBL" id="JAJSON010000016">
    <property type="protein sequence ID" value="MCG9971252.1"/>
    <property type="molecule type" value="Genomic_DNA"/>
</dbReference>
<dbReference type="RefSeq" id="WP_240097328.1">
    <property type="nucleotide sequence ID" value="NZ_JAJSON010000016.1"/>
</dbReference>
<keyword evidence="3" id="KW-1185">Reference proteome</keyword>